<keyword evidence="9" id="KW-1185">Reference proteome</keyword>
<proteinExistence type="inferred from homology"/>
<dbReference type="AlphaFoldDB" id="A0A0D2GE20"/>
<dbReference type="InterPro" id="IPR001207">
    <property type="entry name" value="Transposase_mutator"/>
</dbReference>
<accession>A0A0D2GE20</accession>
<comment type="caution">
    <text evidence="8">The sequence shown here is derived from an EMBL/GenBank/DDBJ whole genome shotgun (WGS) entry which is preliminary data.</text>
</comment>
<comment type="function">
    <text evidence="1 6">Required for the transposition of the insertion element.</text>
</comment>
<feature type="region of interest" description="Disordered" evidence="7">
    <location>
        <begin position="47"/>
        <end position="92"/>
    </location>
</feature>
<keyword evidence="5 6" id="KW-0233">DNA recombination</keyword>
<evidence type="ECO:0000256" key="2">
    <source>
        <dbReference type="ARBA" id="ARBA00010961"/>
    </source>
</evidence>
<dbReference type="PANTHER" id="PTHR33217:SF5">
    <property type="entry name" value="MUTATOR FAMILY TRANSPOSASE"/>
    <property type="match status" value="1"/>
</dbReference>
<keyword evidence="4 6" id="KW-0238">DNA-binding</keyword>
<evidence type="ECO:0000313" key="8">
    <source>
        <dbReference type="EMBL" id="KIX13237.1"/>
    </source>
</evidence>
<dbReference type="GO" id="GO:0004803">
    <property type="term" value="F:transposase activity"/>
    <property type="evidence" value="ECO:0007669"/>
    <property type="project" value="UniProtKB-UniRule"/>
</dbReference>
<organism evidence="8 9">
    <name type="scientific">Dethiosulfatarculus sandiegensis</name>
    <dbReference type="NCBI Taxonomy" id="1429043"/>
    <lineage>
        <taxon>Bacteria</taxon>
        <taxon>Pseudomonadati</taxon>
        <taxon>Thermodesulfobacteriota</taxon>
        <taxon>Desulfarculia</taxon>
        <taxon>Desulfarculales</taxon>
        <taxon>Desulfarculaceae</taxon>
        <taxon>Dethiosulfatarculus</taxon>
    </lineage>
</organism>
<dbReference type="Pfam" id="PF00872">
    <property type="entry name" value="Transposase_mut"/>
    <property type="match status" value="1"/>
</dbReference>
<dbReference type="PATRIC" id="fig|1429043.3.peg.3081"/>
<feature type="compositionally biased region" description="Basic and acidic residues" evidence="7">
    <location>
        <begin position="47"/>
        <end position="58"/>
    </location>
</feature>
<evidence type="ECO:0000313" key="9">
    <source>
        <dbReference type="Proteomes" id="UP000032233"/>
    </source>
</evidence>
<evidence type="ECO:0000256" key="3">
    <source>
        <dbReference type="ARBA" id="ARBA00022578"/>
    </source>
</evidence>
<evidence type="ECO:0000256" key="5">
    <source>
        <dbReference type="ARBA" id="ARBA00023172"/>
    </source>
</evidence>
<sequence length="183" mass="20669">MATKDELLDELLKGYEKPEDLLGENGIFQKLKKALVEKALGAELTHHLGCEKGKKPEAKSGNTRNGHGKKRVKSSGGEMELSVPRDRDGSFEPQLIKKGQRHFDGFDDKIISLYARGMTVREIQSHLKELYAVQVSPDLISRVTDAVMEEVREWQNRPLDALYPLVIFDALRVKIRDEGTVKN</sequence>
<reference evidence="8 9" key="1">
    <citation type="submission" date="2013-11" db="EMBL/GenBank/DDBJ databases">
        <title>Metagenomic analysis of a methanogenic consortium involved in long chain n-alkane degradation.</title>
        <authorList>
            <person name="Davidova I.A."/>
            <person name="Callaghan A.V."/>
            <person name="Wawrik B."/>
            <person name="Pruitt S."/>
            <person name="Marks C."/>
            <person name="Duncan K.E."/>
            <person name="Suflita J.M."/>
        </authorList>
    </citation>
    <scope>NUCLEOTIDE SEQUENCE [LARGE SCALE GENOMIC DNA]</scope>
    <source>
        <strain evidence="8 9">SPR</strain>
    </source>
</reference>
<feature type="non-terminal residue" evidence="8">
    <location>
        <position position="183"/>
    </location>
</feature>
<dbReference type="STRING" id="1429043.X474_14540"/>
<evidence type="ECO:0000256" key="4">
    <source>
        <dbReference type="ARBA" id="ARBA00023125"/>
    </source>
</evidence>
<comment type="similarity">
    <text evidence="2 6">Belongs to the transposase mutator family.</text>
</comment>
<keyword evidence="6" id="KW-0814">Transposable element</keyword>
<dbReference type="RefSeq" id="WP_044349524.1">
    <property type="nucleotide sequence ID" value="NZ_AZAC01000017.1"/>
</dbReference>
<gene>
    <name evidence="8" type="ORF">X474_14540</name>
</gene>
<keyword evidence="3 6" id="KW-0815">Transposition</keyword>
<name>A0A0D2GE20_9BACT</name>
<dbReference type="GO" id="GO:0003677">
    <property type="term" value="F:DNA binding"/>
    <property type="evidence" value="ECO:0007669"/>
    <property type="project" value="UniProtKB-UniRule"/>
</dbReference>
<evidence type="ECO:0000256" key="7">
    <source>
        <dbReference type="SAM" id="MobiDB-lite"/>
    </source>
</evidence>
<dbReference type="InParanoid" id="A0A0D2GE20"/>
<evidence type="ECO:0000256" key="1">
    <source>
        <dbReference type="ARBA" id="ARBA00002190"/>
    </source>
</evidence>
<dbReference type="EMBL" id="AZAC01000017">
    <property type="protein sequence ID" value="KIX13237.1"/>
    <property type="molecule type" value="Genomic_DNA"/>
</dbReference>
<dbReference type="GO" id="GO:0006313">
    <property type="term" value="P:DNA transposition"/>
    <property type="evidence" value="ECO:0007669"/>
    <property type="project" value="UniProtKB-UniRule"/>
</dbReference>
<dbReference type="Proteomes" id="UP000032233">
    <property type="component" value="Unassembled WGS sequence"/>
</dbReference>
<protein>
    <recommendedName>
        <fullName evidence="6">Mutator family transposase</fullName>
    </recommendedName>
</protein>
<evidence type="ECO:0000256" key="6">
    <source>
        <dbReference type="RuleBase" id="RU365089"/>
    </source>
</evidence>
<dbReference type="PANTHER" id="PTHR33217">
    <property type="entry name" value="TRANSPOSASE FOR INSERTION SEQUENCE ELEMENT IS1081"/>
    <property type="match status" value="1"/>
</dbReference>